<gene>
    <name evidence="2" type="ordered locus">Terro_4348</name>
</gene>
<dbReference type="SUPFAM" id="SSF50974">
    <property type="entry name" value="Nitrous oxide reductase, N-terminal domain"/>
    <property type="match status" value="1"/>
</dbReference>
<dbReference type="InterPro" id="IPR051200">
    <property type="entry name" value="Host-pathogen_enzymatic-act"/>
</dbReference>
<organism evidence="2 3">
    <name type="scientific">Terriglobus roseus (strain DSM 18391 / NRRL B-41598 / KBS 63)</name>
    <dbReference type="NCBI Taxonomy" id="926566"/>
    <lineage>
        <taxon>Bacteria</taxon>
        <taxon>Pseudomonadati</taxon>
        <taxon>Acidobacteriota</taxon>
        <taxon>Terriglobia</taxon>
        <taxon>Terriglobales</taxon>
        <taxon>Acidobacteriaceae</taxon>
        <taxon>Terriglobus</taxon>
    </lineage>
</organism>
<protein>
    <recommendedName>
        <fullName evidence="4">40-residue YVTN family beta-propeller repeat-containing protein</fullName>
    </recommendedName>
</protein>
<dbReference type="PANTHER" id="PTHR47197">
    <property type="entry name" value="PROTEIN NIRF"/>
    <property type="match status" value="1"/>
</dbReference>
<evidence type="ECO:0008006" key="4">
    <source>
        <dbReference type="Google" id="ProtNLM"/>
    </source>
</evidence>
<dbReference type="EMBL" id="CP003379">
    <property type="protein sequence ID" value="AFL90545.1"/>
    <property type="molecule type" value="Genomic_DNA"/>
</dbReference>
<keyword evidence="3" id="KW-1185">Reference proteome</keyword>
<dbReference type="NCBIfam" id="TIGR02276">
    <property type="entry name" value="beta_rpt_yvtn"/>
    <property type="match status" value="1"/>
</dbReference>
<dbReference type="STRING" id="926566.Terro_4348"/>
<dbReference type="HOGENOM" id="CLU_009318_3_0_0"/>
<dbReference type="Gene3D" id="2.130.10.10">
    <property type="entry name" value="YVTN repeat-like/Quinoprotein amine dehydrogenase"/>
    <property type="match status" value="2"/>
</dbReference>
<name>I3ZMS7_TERRK</name>
<proteinExistence type="predicted"/>
<feature type="signal peptide" evidence="1">
    <location>
        <begin position="1"/>
        <end position="20"/>
    </location>
</feature>
<dbReference type="eggNOG" id="COG3391">
    <property type="taxonomic scope" value="Bacteria"/>
</dbReference>
<dbReference type="Proteomes" id="UP000006056">
    <property type="component" value="Chromosome"/>
</dbReference>
<evidence type="ECO:0000313" key="3">
    <source>
        <dbReference type="Proteomes" id="UP000006056"/>
    </source>
</evidence>
<keyword evidence="1" id="KW-0732">Signal</keyword>
<dbReference type="OrthoDB" id="9770071at2"/>
<feature type="chain" id="PRO_5003684216" description="40-residue YVTN family beta-propeller repeat-containing protein" evidence="1">
    <location>
        <begin position="21"/>
        <end position="327"/>
    </location>
</feature>
<dbReference type="KEGG" id="trs:Terro_4348"/>
<reference evidence="2 3" key="1">
    <citation type="submission" date="2012-06" db="EMBL/GenBank/DDBJ databases">
        <title>Complete genome of Terriglobus roseus DSM 18391.</title>
        <authorList>
            <consortium name="US DOE Joint Genome Institute (JGI-PGF)"/>
            <person name="Lucas S."/>
            <person name="Copeland A."/>
            <person name="Lapidus A."/>
            <person name="Glavina del Rio T."/>
            <person name="Dalin E."/>
            <person name="Tice H."/>
            <person name="Bruce D."/>
            <person name="Goodwin L."/>
            <person name="Pitluck S."/>
            <person name="Peters L."/>
            <person name="Mikhailova N."/>
            <person name="Munk A.C.C."/>
            <person name="Kyrpides N."/>
            <person name="Mavromatis K."/>
            <person name="Ivanova N."/>
            <person name="Brettin T."/>
            <person name="Detter J.C."/>
            <person name="Han C."/>
            <person name="Larimer F."/>
            <person name="Land M."/>
            <person name="Hauser L."/>
            <person name="Markowitz V."/>
            <person name="Cheng J.-F."/>
            <person name="Hugenholtz P."/>
            <person name="Woyke T."/>
            <person name="Wu D."/>
            <person name="Brambilla E."/>
            <person name="Klenk H.-P."/>
            <person name="Eisen J.A."/>
        </authorList>
    </citation>
    <scope>NUCLEOTIDE SEQUENCE [LARGE SCALE GENOMIC DNA]</scope>
    <source>
        <strain evidence="3">DSM 18391 / NRRL B-41598 / KBS 63</strain>
    </source>
</reference>
<accession>I3ZMS7</accession>
<dbReference type="InterPro" id="IPR011964">
    <property type="entry name" value="YVTN_b-propeller_repeat"/>
</dbReference>
<dbReference type="InterPro" id="IPR015943">
    <property type="entry name" value="WD40/YVTN_repeat-like_dom_sf"/>
</dbReference>
<dbReference type="Pfam" id="PF02239">
    <property type="entry name" value="Cytochrom_D1"/>
    <property type="match status" value="1"/>
</dbReference>
<dbReference type="AlphaFoldDB" id="I3ZMS7"/>
<evidence type="ECO:0000256" key="1">
    <source>
        <dbReference type="SAM" id="SignalP"/>
    </source>
</evidence>
<sequence>MKTAMTLLAALALSATAAPAQTGSLLVLSKHDHTLAVIDPKTLKVVSKAPVGDDPHEVIASADGRIAWVSNYGGGWSLHTLAVIDLVNAKALPSIDIAPLRGAHGLAFSQGKPWFSAEGSKAFGSVDPATGKVDFLMGTGQDRTHMLWVAPDGKEFITININSATVSFFQQVLARDHTDWTATLVSVGRGAEGFDLSPDGRELWVANAQDGTVSIIDRATKKVTATLSINGSSANRLKFTPDGTHVLVSLLRSPDLIVLDAKTHAEVKRLPIGHGAAGIQMEPTGARAFVACTPDNYVAVIDLKTLTVVGRIDAGGEPDGMAWAARP</sequence>
<dbReference type="RefSeq" id="WP_014787805.1">
    <property type="nucleotide sequence ID" value="NC_018014.1"/>
</dbReference>
<dbReference type="InterPro" id="IPR011045">
    <property type="entry name" value="N2O_reductase_N"/>
</dbReference>
<evidence type="ECO:0000313" key="2">
    <source>
        <dbReference type="EMBL" id="AFL90545.1"/>
    </source>
</evidence>
<dbReference type="PANTHER" id="PTHR47197:SF3">
    <property type="entry name" value="DIHYDRO-HEME D1 DEHYDROGENASE"/>
    <property type="match status" value="1"/>
</dbReference>